<dbReference type="Pfam" id="PF07811">
    <property type="entry name" value="TadE"/>
    <property type="match status" value="1"/>
</dbReference>
<dbReference type="EMBL" id="BATC01000009">
    <property type="protein sequence ID" value="GAD58564.1"/>
    <property type="molecule type" value="Genomic_DNA"/>
</dbReference>
<accession>A0A8E0KK41</accession>
<keyword evidence="1" id="KW-0472">Membrane</keyword>
<evidence type="ECO:0000256" key="1">
    <source>
        <dbReference type="SAM" id="Phobius"/>
    </source>
</evidence>
<reference evidence="4" key="1">
    <citation type="journal article" date="2013" name="Genome Announc.">
        <title>Draft Genome Sequence of the Dimorphic Prosthecate Bacterium Brevundimonas abyssalis TAR-001T.</title>
        <authorList>
            <person name="Tsubouchi T."/>
            <person name="Nishi S."/>
            <person name="Usui K."/>
            <person name="Shimane Y."/>
            <person name="Takaki Y."/>
            <person name="Maruyama T."/>
            <person name="Hatada Y."/>
        </authorList>
    </citation>
    <scope>NUCLEOTIDE SEQUENCE [LARGE SCALE GENOMIC DNA]</scope>
    <source>
        <strain evidence="4">TAR-001</strain>
    </source>
</reference>
<name>A0A8E0KK41_9CAUL</name>
<sequence length="181" mass="20048">MMQGSRSRLRGLKRFRRDQGGATAIEFAFVAAPFFFMMFALIELGVLFVMDVTLETAVSQTGRLVRTGQAHERAMSVSQFRQEVCARMGVFESQCTDRLLVDVRVIPRFTGQTPPDPVDENGELSESGLLFAIGGPRDIILVSAWYPQPLFTPLVSQGAERVAGQRVLNVTTAFRNEPFGS</sequence>
<protein>
    <submittedName>
        <fullName evidence="3">TadZ/CpaE protein</fullName>
    </submittedName>
</protein>
<keyword evidence="1" id="KW-0812">Transmembrane</keyword>
<organism evidence="3 4">
    <name type="scientific">Brevundimonas abyssalis TAR-001</name>
    <dbReference type="NCBI Taxonomy" id="1391729"/>
    <lineage>
        <taxon>Bacteria</taxon>
        <taxon>Pseudomonadati</taxon>
        <taxon>Pseudomonadota</taxon>
        <taxon>Alphaproteobacteria</taxon>
        <taxon>Caulobacterales</taxon>
        <taxon>Caulobacteraceae</taxon>
        <taxon>Brevundimonas</taxon>
    </lineage>
</organism>
<evidence type="ECO:0000313" key="4">
    <source>
        <dbReference type="Proteomes" id="UP000016569"/>
    </source>
</evidence>
<dbReference type="RefSeq" id="WP_021696660.1">
    <property type="nucleotide sequence ID" value="NZ_BATC01000009.1"/>
</dbReference>
<gene>
    <name evidence="3" type="ORF">MBEBAB_0814</name>
</gene>
<evidence type="ECO:0000313" key="3">
    <source>
        <dbReference type="EMBL" id="GAD58564.1"/>
    </source>
</evidence>
<dbReference type="AlphaFoldDB" id="A0A8E0KK41"/>
<feature type="domain" description="TadE-like" evidence="2">
    <location>
        <begin position="21"/>
        <end position="63"/>
    </location>
</feature>
<comment type="caution">
    <text evidence="3">The sequence shown here is derived from an EMBL/GenBank/DDBJ whole genome shotgun (WGS) entry which is preliminary data.</text>
</comment>
<feature type="transmembrane region" description="Helical" evidence="1">
    <location>
        <begin position="21"/>
        <end position="50"/>
    </location>
</feature>
<keyword evidence="4" id="KW-1185">Reference proteome</keyword>
<dbReference type="InterPro" id="IPR012495">
    <property type="entry name" value="TadE-like_dom"/>
</dbReference>
<dbReference type="Proteomes" id="UP000016569">
    <property type="component" value="Unassembled WGS sequence"/>
</dbReference>
<proteinExistence type="predicted"/>
<keyword evidence="1" id="KW-1133">Transmembrane helix</keyword>
<evidence type="ECO:0000259" key="2">
    <source>
        <dbReference type="Pfam" id="PF07811"/>
    </source>
</evidence>
<dbReference type="OrthoDB" id="7990385at2"/>